<gene>
    <name evidence="1" type="ORF">Bhyg_08400</name>
</gene>
<comment type="caution">
    <text evidence="1">The sequence shown here is derived from an EMBL/GenBank/DDBJ whole genome shotgun (WGS) entry which is preliminary data.</text>
</comment>
<evidence type="ECO:0000313" key="2">
    <source>
        <dbReference type="Proteomes" id="UP001151699"/>
    </source>
</evidence>
<sequence length="384" mass="43948">MDKNWPFNDLFQLDEPPLDIERIFVAESLEEVQFEDIPELDLDQPVAQDDIVEVDQDSESPKKTNKMTVFLCSASISHQDAHTPQLVRFKEKTMSDFDDLPERWGEFTDGSDLKSEQRAGDFFSPKQKLDKLKLSNITTTESNDNQVLTFDNPLVTQTVEVMNQTEFIQTLLDTYASDAQSSFLNQNEGIFMPHIDLTPDVTANLVSDEKFMKPMWFIPPHETEFTKGLPISVPKISKPVVMEAIRTSLCGLVRIRGFNDSTDSALQMFTDGVDEFFKCFMDSINSVLTNENQDRNKTLTIATLEKAFNQNNSSLTTLHNYYKNEIIARNKNEIDELKNVYQDYDKLMQENLNMQKTLNNMKSFSLGRFSYYDGLKLNAAPAAP</sequence>
<proteinExistence type="predicted"/>
<keyword evidence="2" id="KW-1185">Reference proteome</keyword>
<organism evidence="1 2">
    <name type="scientific">Pseudolycoriella hygida</name>
    <dbReference type="NCBI Taxonomy" id="35572"/>
    <lineage>
        <taxon>Eukaryota</taxon>
        <taxon>Metazoa</taxon>
        <taxon>Ecdysozoa</taxon>
        <taxon>Arthropoda</taxon>
        <taxon>Hexapoda</taxon>
        <taxon>Insecta</taxon>
        <taxon>Pterygota</taxon>
        <taxon>Neoptera</taxon>
        <taxon>Endopterygota</taxon>
        <taxon>Diptera</taxon>
        <taxon>Nematocera</taxon>
        <taxon>Sciaroidea</taxon>
        <taxon>Sciaridae</taxon>
        <taxon>Pseudolycoriella</taxon>
    </lineage>
</organism>
<accession>A0A9Q0S3K9</accession>
<protein>
    <submittedName>
        <fullName evidence="1">Uncharacterized protein</fullName>
    </submittedName>
</protein>
<dbReference type="PANTHER" id="PTHR28598">
    <property type="entry name" value="STAGA COMPLEX 65 SUBUNIT GAMMA"/>
    <property type="match status" value="1"/>
</dbReference>
<dbReference type="AlphaFoldDB" id="A0A9Q0S3K9"/>
<dbReference type="OrthoDB" id="7845034at2759"/>
<dbReference type="PANTHER" id="PTHR28598:SF1">
    <property type="entry name" value="STAGA COMPLEX 65 SUBUNIT GAMMA"/>
    <property type="match status" value="1"/>
</dbReference>
<evidence type="ECO:0000313" key="1">
    <source>
        <dbReference type="EMBL" id="KAJ6643439.1"/>
    </source>
</evidence>
<dbReference type="GO" id="GO:0003713">
    <property type="term" value="F:transcription coactivator activity"/>
    <property type="evidence" value="ECO:0007669"/>
    <property type="project" value="TreeGrafter"/>
</dbReference>
<dbReference type="GO" id="GO:0000124">
    <property type="term" value="C:SAGA complex"/>
    <property type="evidence" value="ECO:0007669"/>
    <property type="project" value="InterPro"/>
</dbReference>
<name>A0A9Q0S3K9_9DIPT</name>
<dbReference type="EMBL" id="WJQU01000002">
    <property type="protein sequence ID" value="KAJ6643439.1"/>
    <property type="molecule type" value="Genomic_DNA"/>
</dbReference>
<dbReference type="InterPro" id="IPR039460">
    <property type="entry name" value="SUPT7L/Spt7"/>
</dbReference>
<reference evidence="1" key="1">
    <citation type="submission" date="2022-07" db="EMBL/GenBank/DDBJ databases">
        <authorList>
            <person name="Trinca V."/>
            <person name="Uliana J.V.C."/>
            <person name="Torres T.T."/>
            <person name="Ward R.J."/>
            <person name="Monesi N."/>
        </authorList>
    </citation>
    <scope>NUCLEOTIDE SEQUENCE</scope>
    <source>
        <strain evidence="1">HSMRA1968</strain>
        <tissue evidence="1">Whole embryos</tissue>
    </source>
</reference>
<dbReference type="Proteomes" id="UP001151699">
    <property type="component" value="Chromosome B"/>
</dbReference>